<dbReference type="Proteomes" id="UP001194469">
    <property type="component" value="Unassembled WGS sequence"/>
</dbReference>
<dbReference type="EMBL" id="VRYY01000612">
    <property type="protein sequence ID" value="MBG3878517.1"/>
    <property type="molecule type" value="Genomic_DNA"/>
</dbReference>
<evidence type="ECO:0000256" key="2">
    <source>
        <dbReference type="ARBA" id="ARBA00022448"/>
    </source>
</evidence>
<protein>
    <submittedName>
        <fullName evidence="5">TRAP transporter substrate-binding protein</fullName>
    </submittedName>
</protein>
<proteinExistence type="inferred from homology"/>
<feature type="chain" id="PRO_5046345141" evidence="4">
    <location>
        <begin position="19"/>
        <end position="335"/>
    </location>
</feature>
<dbReference type="InterPro" id="IPR038404">
    <property type="entry name" value="TRAP_DctP_sf"/>
</dbReference>
<dbReference type="NCBIfam" id="TIGR00787">
    <property type="entry name" value="dctP"/>
    <property type="match status" value="1"/>
</dbReference>
<reference evidence="5 6" key="1">
    <citation type="submission" date="2019-08" db="EMBL/GenBank/DDBJ databases">
        <authorList>
            <person name="Luo N."/>
        </authorList>
    </citation>
    <scope>NUCLEOTIDE SEQUENCE [LARGE SCALE GENOMIC DNA]</scope>
    <source>
        <strain evidence="5 6">NCIMB 9442</strain>
    </source>
</reference>
<dbReference type="CDD" id="cd13603">
    <property type="entry name" value="PBP2_TRAP_Siap_TeaA_like"/>
    <property type="match status" value="1"/>
</dbReference>
<sequence>MKRAAMLVAALLMTVALAAPVQAAYDGPKIKFRLAHTTPPGNHITLAYQKFADLVAEKSGGKITVQVFPNAILGSDRVLVEGAQKGTLEIGVSSTPNLANFSKLYSVFDLPYITSPKFQKNLYSAIDPGGTLYDYFLKVANDVGLQPIMYAEYGYRHFVSVKRPLGKASDLAGLKMRTTDSPVEVGVAKALNTNPSPIAWGEVYTALQQGTIDAEGNTFPHLFGAKHHEVLKYAITSAHNYGMQVAMANKAWWDGLPDAAKQIINAAAREATQYQRDVLYPENEKAAREGFNKAGITIHDATDAEIDEFRKLTRPVWDTVTLPAELIKLVQDTQK</sequence>
<evidence type="ECO:0000256" key="1">
    <source>
        <dbReference type="ARBA" id="ARBA00009023"/>
    </source>
</evidence>
<name>A0ABS0J8R0_9BACT</name>
<feature type="signal peptide" evidence="4">
    <location>
        <begin position="1"/>
        <end position="18"/>
    </location>
</feature>
<dbReference type="NCBIfam" id="NF037995">
    <property type="entry name" value="TRAP_S1"/>
    <property type="match status" value="1"/>
</dbReference>
<evidence type="ECO:0000313" key="5">
    <source>
        <dbReference type="EMBL" id="MBG3878517.1"/>
    </source>
</evidence>
<dbReference type="InterPro" id="IPR018389">
    <property type="entry name" value="DctP_fam"/>
</dbReference>
<gene>
    <name evidence="5" type="ORF">FVW20_16235</name>
</gene>
<dbReference type="Gene3D" id="3.40.190.170">
    <property type="entry name" value="Bacterial extracellular solute-binding protein, family 7"/>
    <property type="match status" value="1"/>
</dbReference>
<comment type="caution">
    <text evidence="5">The sequence shown here is derived from an EMBL/GenBank/DDBJ whole genome shotgun (WGS) entry which is preliminary data.</text>
</comment>
<keyword evidence="3 4" id="KW-0732">Signal</keyword>
<comment type="similarity">
    <text evidence="1">Belongs to the bacterial solute-binding protein 7 family.</text>
</comment>
<evidence type="ECO:0000313" key="6">
    <source>
        <dbReference type="Proteomes" id="UP001194469"/>
    </source>
</evidence>
<evidence type="ECO:0000256" key="4">
    <source>
        <dbReference type="SAM" id="SignalP"/>
    </source>
</evidence>
<keyword evidence="6" id="KW-1185">Reference proteome</keyword>
<organism evidence="5 6">
    <name type="scientific">Nitratidesulfovibrio oxamicus</name>
    <dbReference type="NCBI Taxonomy" id="32016"/>
    <lineage>
        <taxon>Bacteria</taxon>
        <taxon>Pseudomonadati</taxon>
        <taxon>Thermodesulfobacteriota</taxon>
        <taxon>Desulfovibrionia</taxon>
        <taxon>Desulfovibrionales</taxon>
        <taxon>Desulfovibrionaceae</taxon>
        <taxon>Nitratidesulfovibrio</taxon>
    </lineage>
</organism>
<accession>A0ABS0J8R0</accession>
<dbReference type="PIRSF" id="PIRSF006470">
    <property type="entry name" value="DctB"/>
    <property type="match status" value="1"/>
</dbReference>
<keyword evidence="2" id="KW-0813">Transport</keyword>
<evidence type="ECO:0000256" key="3">
    <source>
        <dbReference type="ARBA" id="ARBA00022729"/>
    </source>
</evidence>
<dbReference type="PANTHER" id="PTHR33376:SF7">
    <property type="entry name" value="C4-DICARBOXYLATE-BINDING PROTEIN DCTB"/>
    <property type="match status" value="1"/>
</dbReference>
<dbReference type="PANTHER" id="PTHR33376">
    <property type="match status" value="1"/>
</dbReference>
<dbReference type="RefSeq" id="WP_196610408.1">
    <property type="nucleotide sequence ID" value="NZ_VRYY01000612.1"/>
</dbReference>
<dbReference type="InterPro" id="IPR004682">
    <property type="entry name" value="TRAP_DctP"/>
</dbReference>
<dbReference type="Pfam" id="PF03480">
    <property type="entry name" value="DctP"/>
    <property type="match status" value="1"/>
</dbReference>